<evidence type="ECO:0000256" key="1">
    <source>
        <dbReference type="SAM" id="SignalP"/>
    </source>
</evidence>
<name>A0A2P4ZRG0_9HYPO</name>
<evidence type="ECO:0000313" key="3">
    <source>
        <dbReference type="Proteomes" id="UP000054821"/>
    </source>
</evidence>
<comment type="caution">
    <text evidence="2">The sequence shown here is derived from an EMBL/GenBank/DDBJ whole genome shotgun (WGS) entry which is preliminary data.</text>
</comment>
<keyword evidence="1" id="KW-0732">Signal</keyword>
<feature type="signal peptide" evidence="1">
    <location>
        <begin position="1"/>
        <end position="25"/>
    </location>
</feature>
<dbReference type="EMBL" id="JPDN02000012">
    <property type="protein sequence ID" value="PON26890.1"/>
    <property type="molecule type" value="Genomic_DNA"/>
</dbReference>
<dbReference type="AlphaFoldDB" id="A0A2P4ZRG0"/>
<proteinExistence type="predicted"/>
<organism evidence="2 3">
    <name type="scientific">Trichoderma gamsii</name>
    <dbReference type="NCBI Taxonomy" id="398673"/>
    <lineage>
        <taxon>Eukaryota</taxon>
        <taxon>Fungi</taxon>
        <taxon>Dikarya</taxon>
        <taxon>Ascomycota</taxon>
        <taxon>Pezizomycotina</taxon>
        <taxon>Sordariomycetes</taxon>
        <taxon>Hypocreomycetidae</taxon>
        <taxon>Hypocreales</taxon>
        <taxon>Hypocreaceae</taxon>
        <taxon>Trichoderma</taxon>
    </lineage>
</organism>
<accession>A0A2P4ZRG0</accession>
<dbReference type="GeneID" id="36347516"/>
<dbReference type="RefSeq" id="XP_024405880.1">
    <property type="nucleotide sequence ID" value="XM_024549416.1"/>
</dbReference>
<feature type="chain" id="PRO_5015190359" evidence="1">
    <location>
        <begin position="26"/>
        <end position="58"/>
    </location>
</feature>
<sequence>MKFSLALFVGVAVAAPSLQIRQTDGCAIYETCFQFPLPCPSGHVSKEVNGCYTCCLVG</sequence>
<evidence type="ECO:0000313" key="2">
    <source>
        <dbReference type="EMBL" id="PON26890.1"/>
    </source>
</evidence>
<reference evidence="2 3" key="1">
    <citation type="journal article" date="2016" name="Genome Announc.">
        <title>Draft Whole-Genome Sequence of Trichoderma gamsii T6085, a Promising Biocontrol Agent of Fusarium Head Blight on Wheat.</title>
        <authorList>
            <person name="Baroncelli R."/>
            <person name="Zapparata A."/>
            <person name="Piaggeschi G."/>
            <person name="Sarrocco S."/>
            <person name="Vannacci G."/>
        </authorList>
    </citation>
    <scope>NUCLEOTIDE SEQUENCE [LARGE SCALE GENOMIC DNA]</scope>
    <source>
        <strain evidence="2 3">T6085</strain>
    </source>
</reference>
<protein>
    <submittedName>
        <fullName evidence="2">Uncharacterized protein</fullName>
    </submittedName>
</protein>
<keyword evidence="3" id="KW-1185">Reference proteome</keyword>
<dbReference type="Proteomes" id="UP000054821">
    <property type="component" value="Unassembled WGS sequence"/>
</dbReference>
<gene>
    <name evidence="2" type="ORF">TGAM01_v204391</name>
</gene>